<dbReference type="Pfam" id="PF22572">
    <property type="entry name" value="GPR158_179_EC"/>
    <property type="match status" value="2"/>
</dbReference>
<protein>
    <recommendedName>
        <fullName evidence="9">GPR158/179 extracellular domain-containing protein</fullName>
    </recommendedName>
</protein>
<dbReference type="PANTHER" id="PTHR32546:SF25">
    <property type="entry name" value="MIP05539P"/>
    <property type="match status" value="1"/>
</dbReference>
<reference evidence="10" key="1">
    <citation type="journal article" date="2023" name="Mol. Biol. Evol.">
        <title>Third-Generation Sequencing Reveals the Adaptive Role of the Epigenome in Three Deep-Sea Polychaetes.</title>
        <authorList>
            <person name="Perez M."/>
            <person name="Aroh O."/>
            <person name="Sun Y."/>
            <person name="Lan Y."/>
            <person name="Juniper S.K."/>
            <person name="Young C.R."/>
            <person name="Angers B."/>
            <person name="Qian P.Y."/>
        </authorList>
    </citation>
    <scope>NUCLEOTIDE SEQUENCE</scope>
    <source>
        <strain evidence="10">R07B-5</strain>
    </source>
</reference>
<keyword evidence="3" id="KW-0472">Membrane</keyword>
<evidence type="ECO:0000256" key="7">
    <source>
        <dbReference type="ARBA" id="ARBA00023180"/>
    </source>
</evidence>
<evidence type="ECO:0000313" key="11">
    <source>
        <dbReference type="Proteomes" id="UP001209878"/>
    </source>
</evidence>
<keyword evidence="3" id="KW-1003">Cell membrane</keyword>
<dbReference type="EMBL" id="JAODUO010000798">
    <property type="protein sequence ID" value="KAK2174493.1"/>
    <property type="molecule type" value="Genomic_DNA"/>
</dbReference>
<dbReference type="GO" id="GO:0005886">
    <property type="term" value="C:plasma membrane"/>
    <property type="evidence" value="ECO:0007669"/>
    <property type="project" value="UniProtKB-SubCell"/>
</dbReference>
<evidence type="ECO:0000256" key="1">
    <source>
        <dbReference type="ARBA" id="ARBA00004651"/>
    </source>
</evidence>
<dbReference type="PANTHER" id="PTHR32546">
    <property type="entry name" value="G-PROTEIN COUPLED RECEPTOR 158-RELATED"/>
    <property type="match status" value="1"/>
</dbReference>
<evidence type="ECO:0000256" key="5">
    <source>
        <dbReference type="ARBA" id="ARBA00023040"/>
    </source>
</evidence>
<dbReference type="Proteomes" id="UP001209878">
    <property type="component" value="Unassembled WGS sequence"/>
</dbReference>
<evidence type="ECO:0000259" key="9">
    <source>
        <dbReference type="Pfam" id="PF22572"/>
    </source>
</evidence>
<keyword evidence="5" id="KW-0297">G-protein coupled receptor</keyword>
<keyword evidence="11" id="KW-1185">Reference proteome</keyword>
<accession>A0AAD9KPY3</accession>
<sequence length="913" mass="105625">MTSRNEAVMYALIVVVAVCAIMTQGGRNAFDWRERDAFDEIDDRMNSINRLNCHSKPASELHLPKETLAQLPLFNKLLTNIIFPNRTNLLHIHNMALNRAFFYSYIMQKANTSVEFYNQPGLLYYYLSAAADVSANEYGINGSAILYDVNCSYANWYKNLPFNNTLGLFGPRAFRFDDYNEPTNWLREPTNKTINIEDYGAGPESNYTLSSYKWNRWYKIFLPDGWDKSEHDSTRKHTYGVDIKYSDKTGHFVDDEYHSMVFFGPPSPGVKEKEDLPVRFTQPYFDCGRSNKWIVSAVSPVVDRLPRYLDQWFHLRRQKFVAASVMDIDFLQVDLNPCVVGQGNELPNYFAGTAKCKPTTMCEPISGWGFRRGGYQCMCRPGYRYPFYQRGPFQGADIESATGDEYKNGFDCLPVDLRQVIPNIRSNSSGYSINGRKKRAVSESADLQDAGRLVRLARELRDEDEAPLAAVSRGQSHILERRKRFLRIVGLTEEALGDMEKRIVRRDPTPVFAVKRKRIFVPRYKRSTGASRKKRQAFDKDRHARMLDIISLRQSVTKKNCKQFKTDDLVLPGDVSFGAKKQFSPQARTALRLSHFISNFLQNVDIYEEYGNLRGDKLLNTEVLFGEVLANVMGDLRIEGSGVFYDIDKYKGPNGETRQFFGPYAYRFKEDDTGKGLHAKDVKTRFRAEDFAGHKTHYLDKEWFKIVKERWQSNTYGLDRFMEKPMIRSDLDGTSLRKFDLYPLYYRAPREEDGWWSAPYFDCNKYINDWIITYSVPFFGLNSIGTDIEFKGVVRVDVLLRDLDINQCPMDFHMPNAFKNTARCDYKTTYCVPLPGKKFNRGGYKCECKQGYEYPFSDQAWYFDGQTMEEEYRKKINGLQNSFHTLKCRISAGGKASLSWVLLLTAVALRFLQ</sequence>
<gene>
    <name evidence="10" type="ORF">NP493_796g00015</name>
</gene>
<dbReference type="Gene3D" id="3.30.450.20">
    <property type="entry name" value="PAS domain"/>
    <property type="match status" value="1"/>
</dbReference>
<keyword evidence="7" id="KW-0325">Glycoprotein</keyword>
<comment type="subcellular location">
    <subcellularLocation>
        <location evidence="1">Cell membrane</location>
        <topology evidence="1">Multi-pass membrane protein</topology>
    </subcellularLocation>
</comment>
<dbReference type="GO" id="GO:0004930">
    <property type="term" value="F:G protein-coupled receptor activity"/>
    <property type="evidence" value="ECO:0007669"/>
    <property type="project" value="UniProtKB-KW"/>
</dbReference>
<keyword evidence="8" id="KW-0807">Transducer</keyword>
<keyword evidence="6" id="KW-0675">Receptor</keyword>
<dbReference type="InterPro" id="IPR043458">
    <property type="entry name" value="GPR158/179"/>
</dbReference>
<evidence type="ECO:0000256" key="4">
    <source>
        <dbReference type="ARBA" id="ARBA00022729"/>
    </source>
</evidence>
<proteinExistence type="inferred from homology"/>
<comment type="similarity">
    <text evidence="2">Belongs to the G-protein coupled receptor 3 family.</text>
</comment>
<feature type="domain" description="GPR158/179 extracellular" evidence="9">
    <location>
        <begin position="280"/>
        <end position="383"/>
    </location>
</feature>
<evidence type="ECO:0000256" key="3">
    <source>
        <dbReference type="ARBA" id="ARBA00022475"/>
    </source>
</evidence>
<evidence type="ECO:0000256" key="8">
    <source>
        <dbReference type="ARBA" id="ARBA00023224"/>
    </source>
</evidence>
<keyword evidence="4" id="KW-0732">Signal</keyword>
<feature type="domain" description="GPR158/179 extracellular" evidence="9">
    <location>
        <begin position="756"/>
        <end position="852"/>
    </location>
</feature>
<name>A0AAD9KPY3_RIDPI</name>
<comment type="caution">
    <text evidence="10">The sequence shown here is derived from an EMBL/GenBank/DDBJ whole genome shotgun (WGS) entry which is preliminary data.</text>
</comment>
<dbReference type="InterPro" id="IPR054714">
    <property type="entry name" value="GPR158_179_extracellular"/>
</dbReference>
<organism evidence="10 11">
    <name type="scientific">Ridgeia piscesae</name>
    <name type="common">Tubeworm</name>
    <dbReference type="NCBI Taxonomy" id="27915"/>
    <lineage>
        <taxon>Eukaryota</taxon>
        <taxon>Metazoa</taxon>
        <taxon>Spiralia</taxon>
        <taxon>Lophotrochozoa</taxon>
        <taxon>Annelida</taxon>
        <taxon>Polychaeta</taxon>
        <taxon>Sedentaria</taxon>
        <taxon>Canalipalpata</taxon>
        <taxon>Sabellida</taxon>
        <taxon>Siboglinidae</taxon>
        <taxon>Ridgeia</taxon>
    </lineage>
</organism>
<evidence type="ECO:0000256" key="2">
    <source>
        <dbReference type="ARBA" id="ARBA00007242"/>
    </source>
</evidence>
<evidence type="ECO:0000256" key="6">
    <source>
        <dbReference type="ARBA" id="ARBA00023170"/>
    </source>
</evidence>
<dbReference type="AlphaFoldDB" id="A0AAD9KPY3"/>
<evidence type="ECO:0000313" key="10">
    <source>
        <dbReference type="EMBL" id="KAK2174493.1"/>
    </source>
</evidence>